<dbReference type="SUPFAM" id="SSF51735">
    <property type="entry name" value="NAD(P)-binding Rossmann-fold domains"/>
    <property type="match status" value="1"/>
</dbReference>
<dbReference type="InterPro" id="IPR000683">
    <property type="entry name" value="Gfo/Idh/MocA-like_OxRdtase_N"/>
</dbReference>
<dbReference type="RefSeq" id="WP_184678219.1">
    <property type="nucleotide sequence ID" value="NZ_JACHGY010000001.1"/>
</dbReference>
<dbReference type="Gene3D" id="3.40.50.720">
    <property type="entry name" value="NAD(P)-binding Rossmann-like Domain"/>
    <property type="match status" value="1"/>
</dbReference>
<evidence type="ECO:0000313" key="3">
    <source>
        <dbReference type="EMBL" id="MBB6430722.1"/>
    </source>
</evidence>
<reference evidence="3 4" key="1">
    <citation type="submission" date="2020-08" db="EMBL/GenBank/DDBJ databases">
        <title>Genomic Encyclopedia of Type Strains, Phase IV (KMG-IV): sequencing the most valuable type-strain genomes for metagenomic binning, comparative biology and taxonomic classification.</title>
        <authorList>
            <person name="Goeker M."/>
        </authorList>
    </citation>
    <scope>NUCLEOTIDE SEQUENCE [LARGE SCALE GENOMIC DNA]</scope>
    <source>
        <strain evidence="3 4">DSM 103725</strain>
    </source>
</reference>
<dbReference type="Proteomes" id="UP000541810">
    <property type="component" value="Unassembled WGS sequence"/>
</dbReference>
<keyword evidence="4" id="KW-1185">Reference proteome</keyword>
<dbReference type="Gene3D" id="3.30.360.10">
    <property type="entry name" value="Dihydrodipicolinate Reductase, domain 2"/>
    <property type="match status" value="1"/>
</dbReference>
<proteinExistence type="predicted"/>
<dbReference type="AlphaFoldDB" id="A0A7X0H7I3"/>
<evidence type="ECO:0000313" key="4">
    <source>
        <dbReference type="Proteomes" id="UP000541810"/>
    </source>
</evidence>
<dbReference type="InterPro" id="IPR052515">
    <property type="entry name" value="Gfo/Idh/MocA_Oxidoreductase"/>
</dbReference>
<feature type="domain" description="GFO/IDH/MocA-like oxidoreductase" evidence="2">
    <location>
        <begin position="137"/>
        <end position="261"/>
    </location>
</feature>
<dbReference type="SUPFAM" id="SSF55347">
    <property type="entry name" value="Glyceraldehyde-3-phosphate dehydrogenase-like, C-terminal domain"/>
    <property type="match status" value="1"/>
</dbReference>
<protein>
    <submittedName>
        <fullName evidence="3">Putative dehydrogenase</fullName>
    </submittedName>
</protein>
<evidence type="ECO:0000259" key="2">
    <source>
        <dbReference type="Pfam" id="PF22725"/>
    </source>
</evidence>
<evidence type="ECO:0000259" key="1">
    <source>
        <dbReference type="Pfam" id="PF01408"/>
    </source>
</evidence>
<dbReference type="PANTHER" id="PTHR43249">
    <property type="entry name" value="UDP-N-ACETYL-2-AMINO-2-DEOXY-D-GLUCURONATE OXIDASE"/>
    <property type="match status" value="1"/>
</dbReference>
<dbReference type="InterPro" id="IPR055170">
    <property type="entry name" value="GFO_IDH_MocA-like_dom"/>
</dbReference>
<accession>A0A7X0H7I3</accession>
<organism evidence="3 4">
    <name type="scientific">Algisphaera agarilytica</name>
    <dbReference type="NCBI Taxonomy" id="1385975"/>
    <lineage>
        <taxon>Bacteria</taxon>
        <taxon>Pseudomonadati</taxon>
        <taxon>Planctomycetota</taxon>
        <taxon>Phycisphaerae</taxon>
        <taxon>Phycisphaerales</taxon>
        <taxon>Phycisphaeraceae</taxon>
        <taxon>Algisphaera</taxon>
    </lineage>
</organism>
<name>A0A7X0H7I3_9BACT</name>
<gene>
    <name evidence="3" type="ORF">HNQ40_002528</name>
</gene>
<sequence length="395" mass="42751">MEKVRLGVIGAGGGMAGAHQDYFKGIDGLDYTAASELSEEKRNEIVEKHGVQGFADASEMIRSGLIDAVLIACPHFAHPRYAMEAFDAGVHVLCEKPIAVTAKEAQEVIEAYEKAQAKHPGLIFAGMFNQRTSPAWKEIKRLCSDGSLGELVRVSWTITSWFRTQAYYDSGGWRATWAGEGGGVLINQCPHNLDLLQWFVGMPAKVSANVSLGKYHHIEVEDDVTALLEFPNGATGTFITSTGQSPGINRLEIVGDNGTIVADEREGGKVVFLRADQPVSDFTQTSKERFGDVPCSEVTIVPAKAPYGQHESITRNFIETILDGSGQDGLIAPGTEMIHGLELGNAMLMAGLKNQSVNLPTDREAFDQLLSELQANSTFKKNETVKTNAAMGNSF</sequence>
<dbReference type="EMBL" id="JACHGY010000001">
    <property type="protein sequence ID" value="MBB6430722.1"/>
    <property type="molecule type" value="Genomic_DNA"/>
</dbReference>
<feature type="domain" description="Gfo/Idh/MocA-like oxidoreductase N-terminal" evidence="1">
    <location>
        <begin position="5"/>
        <end position="117"/>
    </location>
</feature>
<dbReference type="Pfam" id="PF22725">
    <property type="entry name" value="GFO_IDH_MocA_C3"/>
    <property type="match status" value="1"/>
</dbReference>
<dbReference type="InterPro" id="IPR036291">
    <property type="entry name" value="NAD(P)-bd_dom_sf"/>
</dbReference>
<dbReference type="Pfam" id="PF01408">
    <property type="entry name" value="GFO_IDH_MocA"/>
    <property type="match status" value="1"/>
</dbReference>
<dbReference type="GO" id="GO:0000166">
    <property type="term" value="F:nucleotide binding"/>
    <property type="evidence" value="ECO:0007669"/>
    <property type="project" value="InterPro"/>
</dbReference>
<dbReference type="PANTHER" id="PTHR43249:SF1">
    <property type="entry name" value="D-GLUCOSIDE 3-DEHYDROGENASE"/>
    <property type="match status" value="1"/>
</dbReference>
<comment type="caution">
    <text evidence="3">The sequence shown here is derived from an EMBL/GenBank/DDBJ whole genome shotgun (WGS) entry which is preliminary data.</text>
</comment>